<evidence type="ECO:0000313" key="1">
    <source>
        <dbReference type="EMBL" id="CAG8542724.1"/>
    </source>
</evidence>
<dbReference type="EMBL" id="CAJVQB010001605">
    <property type="protein sequence ID" value="CAG8542724.1"/>
    <property type="molecule type" value="Genomic_DNA"/>
</dbReference>
<name>A0ABM8W764_GIGMA</name>
<dbReference type="Proteomes" id="UP000789901">
    <property type="component" value="Unassembled WGS sequence"/>
</dbReference>
<reference evidence="1 2" key="1">
    <citation type="submission" date="2021-06" db="EMBL/GenBank/DDBJ databases">
        <authorList>
            <person name="Kallberg Y."/>
            <person name="Tangrot J."/>
            <person name="Rosling A."/>
        </authorList>
    </citation>
    <scope>NUCLEOTIDE SEQUENCE [LARGE SCALE GENOMIC DNA]</scope>
    <source>
        <strain evidence="1 2">120-4 pot B 10/14</strain>
    </source>
</reference>
<proteinExistence type="predicted"/>
<gene>
    <name evidence="1" type="ORF">GMARGA_LOCUS4163</name>
</gene>
<comment type="caution">
    <text evidence="1">The sequence shown here is derived from an EMBL/GenBank/DDBJ whole genome shotgun (WGS) entry which is preliminary data.</text>
</comment>
<keyword evidence="2" id="KW-1185">Reference proteome</keyword>
<evidence type="ECO:0000313" key="2">
    <source>
        <dbReference type="Proteomes" id="UP000789901"/>
    </source>
</evidence>
<organism evidence="1 2">
    <name type="scientific">Gigaspora margarita</name>
    <dbReference type="NCBI Taxonomy" id="4874"/>
    <lineage>
        <taxon>Eukaryota</taxon>
        <taxon>Fungi</taxon>
        <taxon>Fungi incertae sedis</taxon>
        <taxon>Mucoromycota</taxon>
        <taxon>Glomeromycotina</taxon>
        <taxon>Glomeromycetes</taxon>
        <taxon>Diversisporales</taxon>
        <taxon>Gigasporaceae</taxon>
        <taxon>Gigaspora</taxon>
    </lineage>
</organism>
<protein>
    <submittedName>
        <fullName evidence="1">38783_t:CDS:1</fullName>
    </submittedName>
</protein>
<accession>A0ABM8W764</accession>
<sequence length="342" mass="41132">MEVKEVYANIETVCRKFITYNMSNITHQRENIFKHFNTCPKPNEIEKLLEELERLADVILKEKNAIKFESERDYKMLINHRLKDCFSYASEGNIVAEHLLVAIRNKVVNRGKEKRIHKILKISWMNSTEHARLKYFKQLAEQVQKHQYDNALMHFDNPDFKITEWFKNEVNNCYLKISQEEYNRVFEQEFSEITSKISHYKSIEEFQNFVNSYLDQIEGCEYKMHKVTEEARTNHKNTKVLDPSPCHMRANSTLVCWGERRELIEWSEAKQTYFADWLFFPHNNENFNNFMYWFFQELHAKIAKKHNLCTVNKEELKKYNCINLDYHKILVILSIEIGQACL</sequence>